<gene>
    <name evidence="2" type="ORF">MNBD_PLANCTO02-1855</name>
</gene>
<reference evidence="2" key="1">
    <citation type="submission" date="2018-06" db="EMBL/GenBank/DDBJ databases">
        <authorList>
            <person name="Zhirakovskaya E."/>
        </authorList>
    </citation>
    <scope>NUCLEOTIDE SEQUENCE</scope>
</reference>
<dbReference type="EMBL" id="UOGL01000442">
    <property type="protein sequence ID" value="VAX40452.1"/>
    <property type="molecule type" value="Genomic_DNA"/>
</dbReference>
<organism evidence="2">
    <name type="scientific">hydrothermal vent metagenome</name>
    <dbReference type="NCBI Taxonomy" id="652676"/>
    <lineage>
        <taxon>unclassified sequences</taxon>
        <taxon>metagenomes</taxon>
        <taxon>ecological metagenomes</taxon>
    </lineage>
</organism>
<protein>
    <recommendedName>
        <fullName evidence="3">PsbP C-terminal domain-containing protein</fullName>
    </recommendedName>
</protein>
<sequence>PQPKPSTSTSSSLKQTVPKNWKQGRLSSMRQAAFEVEEGNKKVEITVMTAGGDLLPNVNRWRGQVNLKPIGKDELKNTIQPIRIDGHDGMFFELIGTKGTKNISIFAVVVEVNHQQWFIKLTGDSLLAAKEKERFLAYAKSIKF</sequence>
<evidence type="ECO:0000313" key="2">
    <source>
        <dbReference type="EMBL" id="VAX40452.1"/>
    </source>
</evidence>
<dbReference type="AlphaFoldDB" id="A0A3B1DID1"/>
<feature type="non-terminal residue" evidence="2">
    <location>
        <position position="1"/>
    </location>
</feature>
<feature type="compositionally biased region" description="Low complexity" evidence="1">
    <location>
        <begin position="1"/>
        <end position="12"/>
    </location>
</feature>
<name>A0A3B1DID1_9ZZZZ</name>
<feature type="region of interest" description="Disordered" evidence="1">
    <location>
        <begin position="1"/>
        <end position="24"/>
    </location>
</feature>
<evidence type="ECO:0000256" key="1">
    <source>
        <dbReference type="SAM" id="MobiDB-lite"/>
    </source>
</evidence>
<accession>A0A3B1DID1</accession>
<evidence type="ECO:0008006" key="3">
    <source>
        <dbReference type="Google" id="ProtNLM"/>
    </source>
</evidence>
<proteinExistence type="predicted"/>